<feature type="region of interest" description="Disordered" evidence="2">
    <location>
        <begin position="289"/>
        <end position="329"/>
    </location>
</feature>
<comment type="caution">
    <text evidence="4">The sequence shown here is derived from an EMBL/GenBank/DDBJ whole genome shotgun (WGS) entry which is preliminary data.</text>
</comment>
<dbReference type="InterPro" id="IPR005543">
    <property type="entry name" value="PASTA_dom"/>
</dbReference>
<evidence type="ECO:0000256" key="1">
    <source>
        <dbReference type="SAM" id="Coils"/>
    </source>
</evidence>
<feature type="coiled-coil region" evidence="1">
    <location>
        <begin position="34"/>
        <end position="68"/>
    </location>
</feature>
<dbReference type="Gene3D" id="1.10.150.20">
    <property type="entry name" value="5' to 3' exonuclease, C-terminal subdomain"/>
    <property type="match status" value="1"/>
</dbReference>
<dbReference type="SUPFAM" id="SSF47794">
    <property type="entry name" value="Rad51 N-terminal domain-like"/>
    <property type="match status" value="1"/>
</dbReference>
<dbReference type="GeneID" id="81126405"/>
<evidence type="ECO:0000259" key="3">
    <source>
        <dbReference type="PROSITE" id="PS51178"/>
    </source>
</evidence>
<dbReference type="AlphaFoldDB" id="A0ABD5W550"/>
<dbReference type="RefSeq" id="WP_284031502.1">
    <property type="nucleotide sequence ID" value="NZ_CP126154.1"/>
</dbReference>
<dbReference type="Pfam" id="PF03793">
    <property type="entry name" value="PASTA"/>
    <property type="match status" value="1"/>
</dbReference>
<dbReference type="Gene3D" id="3.30.10.20">
    <property type="match status" value="1"/>
</dbReference>
<evidence type="ECO:0000313" key="4">
    <source>
        <dbReference type="EMBL" id="MFC7068377.1"/>
    </source>
</evidence>
<evidence type="ECO:0000313" key="5">
    <source>
        <dbReference type="Proteomes" id="UP001596461"/>
    </source>
</evidence>
<accession>A0ABD5W550</accession>
<sequence length="384" mass="39596">MSSGGDGGYTLFTRSTVDAKTLEPDVRAELGGLYEATEQLNAKLRDELAELRAERDVLRTRVEGLDAENDTLAQRLGSLATEVDRVAREAEAAEEFDPEAFAAAMRADLTDLLEREDRDAREVFRPGGADSLPAVGSVTATRVFADFALAAEEADAAAADSGFAVEDLTVTLRTGVRHEDGVALQLPGLVGADAAGLSDVSFAVRPRASPSAATAGEDGVDPADLREVPPLVGRSLAAAREALAAEGFAVGAVTEADGEPGRVLAQLPSSYALAEPGAPVDLTVGRAAAAPDDDSLEGTRPSAEPAPDTEADDEDTAAESAPDDLRAIDGIGPTYAKRLANAGVDTFAALAAADADRVAEAANTSASRATEWIAAAERLAGERR</sequence>
<gene>
    <name evidence="4" type="ORF">ACFQL9_01890</name>
</gene>
<dbReference type="PROSITE" id="PS51178">
    <property type="entry name" value="PASTA"/>
    <property type="match status" value="1"/>
</dbReference>
<feature type="compositionally biased region" description="Acidic residues" evidence="2">
    <location>
        <begin position="307"/>
        <end position="317"/>
    </location>
</feature>
<dbReference type="CDD" id="cd06577">
    <property type="entry name" value="PASTA_pknB"/>
    <property type="match status" value="1"/>
</dbReference>
<proteinExistence type="predicted"/>
<organism evidence="4 5">
    <name type="scientific">Halobaculum lipolyticum</name>
    <dbReference type="NCBI Taxonomy" id="3032001"/>
    <lineage>
        <taxon>Archaea</taxon>
        <taxon>Methanobacteriati</taxon>
        <taxon>Methanobacteriota</taxon>
        <taxon>Stenosarchaea group</taxon>
        <taxon>Halobacteria</taxon>
        <taxon>Halobacteriales</taxon>
        <taxon>Haloferacaceae</taxon>
        <taxon>Halobaculum</taxon>
    </lineage>
</organism>
<dbReference type="Proteomes" id="UP001596461">
    <property type="component" value="Unassembled WGS sequence"/>
</dbReference>
<dbReference type="EMBL" id="JBHTAH010000001">
    <property type="protein sequence ID" value="MFC7068377.1"/>
    <property type="molecule type" value="Genomic_DNA"/>
</dbReference>
<reference evidence="4 5" key="1">
    <citation type="journal article" date="2019" name="Int. J. Syst. Evol. Microbiol.">
        <title>The Global Catalogue of Microorganisms (GCM) 10K type strain sequencing project: providing services to taxonomists for standard genome sequencing and annotation.</title>
        <authorList>
            <consortium name="The Broad Institute Genomics Platform"/>
            <consortium name="The Broad Institute Genome Sequencing Center for Infectious Disease"/>
            <person name="Wu L."/>
            <person name="Ma J."/>
        </authorList>
    </citation>
    <scope>NUCLEOTIDE SEQUENCE [LARGE SCALE GENOMIC DNA]</scope>
    <source>
        <strain evidence="4 5">DT31</strain>
    </source>
</reference>
<dbReference type="SMART" id="SM00740">
    <property type="entry name" value="PASTA"/>
    <property type="match status" value="1"/>
</dbReference>
<protein>
    <submittedName>
        <fullName evidence="4">Helix-hairpin-helix domain-containing protein</fullName>
    </submittedName>
</protein>
<keyword evidence="5" id="KW-1185">Reference proteome</keyword>
<feature type="domain" description="PASTA" evidence="3">
    <location>
        <begin position="221"/>
        <end position="286"/>
    </location>
</feature>
<dbReference type="Pfam" id="PF14520">
    <property type="entry name" value="HHH_5"/>
    <property type="match status" value="1"/>
</dbReference>
<dbReference type="InterPro" id="IPR010995">
    <property type="entry name" value="DNA_repair_Rad51/TF_NusA_a-hlx"/>
</dbReference>
<evidence type="ECO:0000256" key="2">
    <source>
        <dbReference type="SAM" id="MobiDB-lite"/>
    </source>
</evidence>
<name>A0ABD5W550_9EURY</name>
<keyword evidence="1" id="KW-0175">Coiled coil</keyword>